<proteinExistence type="inferred from homology"/>
<dbReference type="AlphaFoldDB" id="A0A7M4DHD7"/>
<comment type="caution">
    <text evidence="4">The sequence shown here is derived from an EMBL/GenBank/DDBJ whole genome shotgun (WGS) entry which is preliminary data.</text>
</comment>
<keyword evidence="2 4" id="KW-0378">Hydrolase</keyword>
<dbReference type="RefSeq" id="WP_197522382.1">
    <property type="nucleotide sequence ID" value="NZ_CACRYJ010000020.1"/>
</dbReference>
<protein>
    <submittedName>
        <fullName evidence="4">ADP-ribosylglycohydrolase</fullName>
    </submittedName>
</protein>
<comment type="similarity">
    <text evidence="1">Belongs to the ADP-ribosylglycohydrolase family.</text>
</comment>
<reference evidence="4 5" key="1">
    <citation type="submission" date="2019-11" db="EMBL/GenBank/DDBJ databases">
        <authorList>
            <person name="Criscuolo A."/>
        </authorList>
    </citation>
    <scope>NUCLEOTIDE SEQUENCE [LARGE SCALE GENOMIC DNA]</scope>
    <source>
        <strain evidence="4">CIP111667</strain>
    </source>
</reference>
<dbReference type="InterPro" id="IPR036705">
    <property type="entry name" value="Ribosyl_crysJ1_sf"/>
</dbReference>
<evidence type="ECO:0000313" key="4">
    <source>
        <dbReference type="EMBL" id="VZO36330.1"/>
    </source>
</evidence>
<accession>A0A7M4DHD7</accession>
<name>A0A7M4DHD7_9MICO</name>
<organism evidence="4 5">
    <name type="scientific">Occultella aeris</name>
    <dbReference type="NCBI Taxonomy" id="2761496"/>
    <lineage>
        <taxon>Bacteria</taxon>
        <taxon>Bacillati</taxon>
        <taxon>Actinomycetota</taxon>
        <taxon>Actinomycetes</taxon>
        <taxon>Micrococcales</taxon>
        <taxon>Ruaniaceae</taxon>
        <taxon>Occultella</taxon>
    </lineage>
</organism>
<dbReference type="Gene3D" id="1.10.4080.10">
    <property type="entry name" value="ADP-ribosylation/Crystallin J1"/>
    <property type="match status" value="2"/>
</dbReference>
<dbReference type="PANTHER" id="PTHR16222">
    <property type="entry name" value="ADP-RIBOSYLGLYCOHYDROLASE"/>
    <property type="match status" value="1"/>
</dbReference>
<evidence type="ECO:0000256" key="3">
    <source>
        <dbReference type="PIRSR" id="PIRSR605502-1"/>
    </source>
</evidence>
<dbReference type="GO" id="GO:0046872">
    <property type="term" value="F:metal ion binding"/>
    <property type="evidence" value="ECO:0007669"/>
    <property type="project" value="UniProtKB-KW"/>
</dbReference>
<dbReference type="Proteomes" id="UP000419743">
    <property type="component" value="Unassembled WGS sequence"/>
</dbReference>
<evidence type="ECO:0000256" key="2">
    <source>
        <dbReference type="ARBA" id="ARBA00022801"/>
    </source>
</evidence>
<dbReference type="InterPro" id="IPR005502">
    <property type="entry name" value="Ribosyl_crysJ1"/>
</dbReference>
<gene>
    <name evidence="4" type="ORF">HALOF300_01534</name>
</gene>
<dbReference type="PANTHER" id="PTHR16222:SF24">
    <property type="entry name" value="ADP-RIBOSYLHYDROLASE ARH3"/>
    <property type="match status" value="1"/>
</dbReference>
<comment type="cofactor">
    <cofactor evidence="3">
        <name>Mg(2+)</name>
        <dbReference type="ChEBI" id="CHEBI:18420"/>
    </cofactor>
    <text evidence="3">Binds 2 magnesium ions per subunit.</text>
</comment>
<evidence type="ECO:0000256" key="1">
    <source>
        <dbReference type="ARBA" id="ARBA00010702"/>
    </source>
</evidence>
<keyword evidence="3" id="KW-0479">Metal-binding</keyword>
<dbReference type="EMBL" id="CACRYJ010000020">
    <property type="protein sequence ID" value="VZO36330.1"/>
    <property type="molecule type" value="Genomic_DNA"/>
</dbReference>
<dbReference type="GO" id="GO:0016787">
    <property type="term" value="F:hydrolase activity"/>
    <property type="evidence" value="ECO:0007669"/>
    <property type="project" value="UniProtKB-KW"/>
</dbReference>
<keyword evidence="3" id="KW-0460">Magnesium</keyword>
<keyword evidence="5" id="KW-1185">Reference proteome</keyword>
<sequence length="310" mass="31891">MTSTLQARDLLMDRAQGALTGLAVGDAMGLPGDRWPHARLRSKYGWIDQLLPARTGDRTRRAGHVSIGTLEAIAVAEALRDGGGRATEDRIVERMDALGDRPRRPVHVARFAPLGIVHSSLDLDALIDDIVISAAPHHLSNAAVAAAALVAGVVTSALDAPVGATGAVFLPAHLEIGFRAAEIGLGHGSPVAAPSVIQRSLLAREIAMNAESDVSFLQHLYDVIGTTPAATEVVPAAVGLLVRGEGVPFQVATLAANLGGACTAIGALATAMAGAINGLSVLPPDPVATVRTVNGIEPGELARELAELRH</sequence>
<dbReference type="SUPFAM" id="SSF101478">
    <property type="entry name" value="ADP-ribosylglycohydrolase"/>
    <property type="match status" value="1"/>
</dbReference>
<feature type="binding site" evidence="3">
    <location>
        <position position="66"/>
    </location>
    <ligand>
        <name>Mg(2+)</name>
        <dbReference type="ChEBI" id="CHEBI:18420"/>
        <label>1</label>
    </ligand>
</feature>
<evidence type="ECO:0000313" key="5">
    <source>
        <dbReference type="Proteomes" id="UP000419743"/>
    </source>
</evidence>
<dbReference type="Pfam" id="PF03747">
    <property type="entry name" value="ADP_ribosyl_GH"/>
    <property type="match status" value="2"/>
</dbReference>
<dbReference type="InterPro" id="IPR050792">
    <property type="entry name" value="ADP-ribosylglycohydrolase"/>
</dbReference>